<feature type="transmembrane region" description="Helical" evidence="1">
    <location>
        <begin position="76"/>
        <end position="102"/>
    </location>
</feature>
<keyword evidence="1" id="KW-0472">Membrane</keyword>
<feature type="transmembrane region" description="Helical" evidence="1">
    <location>
        <begin position="108"/>
        <end position="130"/>
    </location>
</feature>
<comment type="caution">
    <text evidence="2">The sequence shown here is derived from an EMBL/GenBank/DDBJ whole genome shotgun (WGS) entry which is preliminary data.</text>
</comment>
<evidence type="ECO:0000313" key="3">
    <source>
        <dbReference type="Proteomes" id="UP001589776"/>
    </source>
</evidence>
<dbReference type="Proteomes" id="UP001589776">
    <property type="component" value="Unassembled WGS sequence"/>
</dbReference>
<keyword evidence="1" id="KW-1133">Transmembrane helix</keyword>
<evidence type="ECO:0000256" key="1">
    <source>
        <dbReference type="SAM" id="Phobius"/>
    </source>
</evidence>
<keyword evidence="1" id="KW-0812">Transmembrane</keyword>
<feature type="transmembrane region" description="Helical" evidence="1">
    <location>
        <begin position="48"/>
        <end position="69"/>
    </location>
</feature>
<accession>A0ABV6DQW0</accession>
<protein>
    <submittedName>
        <fullName evidence="2">Uncharacterized protein</fullName>
    </submittedName>
</protein>
<proteinExistence type="predicted"/>
<organism evidence="2 3">
    <name type="scientific">Paenibacillus chartarius</name>
    <dbReference type="NCBI Taxonomy" id="747481"/>
    <lineage>
        <taxon>Bacteria</taxon>
        <taxon>Bacillati</taxon>
        <taxon>Bacillota</taxon>
        <taxon>Bacilli</taxon>
        <taxon>Bacillales</taxon>
        <taxon>Paenibacillaceae</taxon>
        <taxon>Paenibacillus</taxon>
    </lineage>
</organism>
<dbReference type="EMBL" id="JBHLWN010000079">
    <property type="protein sequence ID" value="MFC0215020.1"/>
    <property type="molecule type" value="Genomic_DNA"/>
</dbReference>
<sequence length="148" mass="16535">MKDNVKMLLNTCSAGVLSLGISICYRNRVFSFSFLGHEEGSQSYYVSLWAKVSFLIGVSLILLGFLAIVNKRALRLSAICIILIISIAMIAIQFPPLFWWTLAGMGRTLFLIIACIHLILFLFAGWVFVVSMDAFQKSFRGDENSEAI</sequence>
<keyword evidence="3" id="KW-1185">Reference proteome</keyword>
<dbReference type="RefSeq" id="WP_377472473.1">
    <property type="nucleotide sequence ID" value="NZ_JBHLWN010000079.1"/>
</dbReference>
<name>A0ABV6DQW0_9BACL</name>
<gene>
    <name evidence="2" type="ORF">ACFFK0_21735</name>
</gene>
<reference evidence="2 3" key="1">
    <citation type="submission" date="2024-09" db="EMBL/GenBank/DDBJ databases">
        <authorList>
            <person name="Sun Q."/>
            <person name="Mori K."/>
        </authorList>
    </citation>
    <scope>NUCLEOTIDE SEQUENCE [LARGE SCALE GENOMIC DNA]</scope>
    <source>
        <strain evidence="2 3">CCM 7759</strain>
    </source>
</reference>
<evidence type="ECO:0000313" key="2">
    <source>
        <dbReference type="EMBL" id="MFC0215020.1"/>
    </source>
</evidence>